<dbReference type="OrthoDB" id="5600252at2759"/>
<dbReference type="Pfam" id="PF00271">
    <property type="entry name" value="Helicase_C"/>
    <property type="match status" value="1"/>
</dbReference>
<feature type="region of interest" description="Disordered" evidence="5">
    <location>
        <begin position="1"/>
        <end position="37"/>
    </location>
</feature>
<dbReference type="SMART" id="SM00487">
    <property type="entry name" value="DEXDc"/>
    <property type="match status" value="1"/>
</dbReference>
<accession>A3LQ67</accession>
<dbReference type="GO" id="GO:0004386">
    <property type="term" value="F:helicase activity"/>
    <property type="evidence" value="ECO:0007669"/>
    <property type="project" value="UniProtKB-KW"/>
</dbReference>
<feature type="domain" description="RWD" evidence="6">
    <location>
        <begin position="412"/>
        <end position="518"/>
    </location>
</feature>
<dbReference type="InterPro" id="IPR014001">
    <property type="entry name" value="Helicase_ATP-bd"/>
</dbReference>
<dbReference type="PROSITE" id="PS51192">
    <property type="entry name" value="HELICASE_ATP_BIND_1"/>
    <property type="match status" value="1"/>
</dbReference>
<dbReference type="eggNOG" id="KOG0920">
    <property type="taxonomic scope" value="Eukaryota"/>
</dbReference>
<dbReference type="InterPro" id="IPR016135">
    <property type="entry name" value="UBQ-conjugating_enzyme/RWD"/>
</dbReference>
<dbReference type="InterPro" id="IPR007502">
    <property type="entry name" value="Helicase-assoc_dom"/>
</dbReference>
<keyword evidence="4" id="KW-0067">ATP-binding</keyword>
<dbReference type="CDD" id="cd23827">
    <property type="entry name" value="RWD_YLR419W-like"/>
    <property type="match status" value="1"/>
</dbReference>
<dbReference type="Pfam" id="PF21010">
    <property type="entry name" value="HA2_C"/>
    <property type="match status" value="1"/>
</dbReference>
<feature type="compositionally biased region" description="Basic and acidic residues" evidence="5">
    <location>
        <begin position="27"/>
        <end position="37"/>
    </location>
</feature>
<feature type="region of interest" description="Disordered" evidence="5">
    <location>
        <begin position="537"/>
        <end position="557"/>
    </location>
</feature>
<evidence type="ECO:0000256" key="4">
    <source>
        <dbReference type="ARBA" id="ARBA00022840"/>
    </source>
</evidence>
<dbReference type="InterPro" id="IPR001650">
    <property type="entry name" value="Helicase_C-like"/>
</dbReference>
<evidence type="ECO:0000259" key="6">
    <source>
        <dbReference type="PROSITE" id="PS50908"/>
    </source>
</evidence>
<dbReference type="InterPro" id="IPR027417">
    <property type="entry name" value="P-loop_NTPase"/>
</dbReference>
<dbReference type="SMART" id="SM00591">
    <property type="entry name" value="RWD"/>
    <property type="match status" value="1"/>
</dbReference>
<dbReference type="HOGENOM" id="CLU_001832_4_0_1"/>
<dbReference type="CDD" id="cd14271">
    <property type="entry name" value="UBA_YLR419W_like"/>
    <property type="match status" value="1"/>
</dbReference>
<dbReference type="InterPro" id="IPR059023">
    <property type="entry name" value="RNA_hel_CTD"/>
</dbReference>
<dbReference type="OMA" id="LFRVCNM"/>
<dbReference type="InterPro" id="IPR056890">
    <property type="entry name" value="UBA_DHX29-like"/>
</dbReference>
<dbReference type="Pfam" id="PF24899">
    <property type="entry name" value="UBA_DHX29"/>
    <property type="match status" value="1"/>
</dbReference>
<keyword evidence="1" id="KW-0547">Nucleotide-binding</keyword>
<evidence type="ECO:0000256" key="2">
    <source>
        <dbReference type="ARBA" id="ARBA00022801"/>
    </source>
</evidence>
<evidence type="ECO:0000256" key="1">
    <source>
        <dbReference type="ARBA" id="ARBA00022741"/>
    </source>
</evidence>
<dbReference type="SMART" id="SM00847">
    <property type="entry name" value="HA2"/>
    <property type="match status" value="1"/>
</dbReference>
<dbReference type="FunCoup" id="A3LQ67">
    <property type="interactions" value="973"/>
</dbReference>
<evidence type="ECO:0000313" key="9">
    <source>
        <dbReference type="EMBL" id="ABN65159.2"/>
    </source>
</evidence>
<dbReference type="InterPro" id="IPR006575">
    <property type="entry name" value="RWD_dom"/>
</dbReference>
<dbReference type="InterPro" id="IPR011545">
    <property type="entry name" value="DEAD/DEAH_box_helicase_dom"/>
</dbReference>
<dbReference type="GO" id="GO:0016787">
    <property type="term" value="F:hydrolase activity"/>
    <property type="evidence" value="ECO:0007669"/>
    <property type="project" value="UniProtKB-KW"/>
</dbReference>
<dbReference type="CDD" id="cd17917">
    <property type="entry name" value="DEXHc_RHA-like"/>
    <property type="match status" value="1"/>
</dbReference>
<gene>
    <name evidence="9" type="ORF">PICST_81358</name>
</gene>
<dbReference type="Gene3D" id="3.40.50.300">
    <property type="entry name" value="P-loop containing nucleotide triphosphate hydrolases"/>
    <property type="match status" value="2"/>
</dbReference>
<evidence type="ECO:0000313" key="10">
    <source>
        <dbReference type="Proteomes" id="UP000002258"/>
    </source>
</evidence>
<dbReference type="CDD" id="cd18791">
    <property type="entry name" value="SF2_C_RHA"/>
    <property type="match status" value="1"/>
</dbReference>
<sequence>MAKKTKTKQQEETPPPGNAKGKKNSKSKVEEPQDEVKKPLRGLAIGENFGWTGKLPVTLLNEYCQKQKWGKPSFDMVKKGQGFVCFFHLNSVNPKTKEPISIKFIPKYEPKSTTNEARHMSATYVLYRINFIKNMKMLLPNIFRDYWVELEKERLEVLKKDKYKHDLVYNVNPFQVYIEQQELVQKKTKQELLRKENESKIKKPSISIGTTVVSAKASTATSSTKVNKIPQTINVPTFPRKVWGNAPFIDFPPEIRSSLEQSIRKHINWIIDNEHPMSQNKSKAEENQKSLLALGFRQIHIEEAFKYTSSFVDSLEWLLFHIPEDDLPPQFTKTEKDSSVMLRVSKDIKLEYMLKRLSESGFDKDDVLTSLEECEFNEVQAGVKLTRTFLELESDQEFEATDLEDSQSLWEQELEGIKMMESNKVTFNNSEKTIVDIQLRPHKIAEDLLNVRLLKSLQYPCELPGIQIVVNNPSFKLANYIKLSILSSLVQYITENEILGECMIFNIIEWLEENISRIIDNPGPLISEGVINRATQSNKKRTISTTTSQNKQSRIKVKSPKEIEADKLAYKAKLTSKEMQKSLKQRSSLPAWKKKEQLVDVINSNKVTLVTGETGSGKSTQIVQFILDDMNSRGNFSGKIMCTQPRRISTLGLADRISEERLDKVGGETGYIIRGENKTSKDTRISFVTTGVLLRMLQSFLASSSSHQTSIFDELEYIFIDEVHERSVDSDFLLIILKKTMNRFPNLKIVLMSATISVEIFKNFFNTPLNHIHIEGRTFPIEDYYLDQIIDDIDYTVETANGIVKPRADSHYFEKGNINFDLVARLCLHIDDKLDSEGNDGSILIFLPGIMEINQCVSIIERAFSKRDKPSWTLPLHSALSSMEQKRVFKVPAKGTRKIVVSTNVAETSITIPDCVVVVDGGRSKTMFYDPEKNTTRLIENWCSKAEIGQRRGRSGRVTNGNCYHLYTKEIETKMRQQAVPEIKRTRLENLYLVVKSMGIRSVDEFLNSGIDAPDQSSLKTSKKFLKEIGALDADTEELSHLGKYLSYLPTDLQSGKLLILGCIFGCLDICLTLASISSTGNPFFNLADKRAEIKQKRREFSQNQGDFVAIANAYAEYDKMKQNGENTKKFISSNYLSFITLNDISSTRVQYISLLKDLGFVPHGYSHRNRNVDFNFLNRNNENFGVIRAIITASFYPQIARVQLPDPKYVKSAVGSVAVDPEASLTKFWSNKNLGDVLPANRARVHNSSVIFDDNSVDGSLSEKILEQATDEEGNLDFVKARELYDLTPQAPKGGNPILKSPFVVYGRSHQTFAFFLSDITPTSTIAALLFGGSIGYNLSDQLSNGPTGIVLDNWLPIRTWYKNGVLIKRLRKLVDGMIEDRLSSPHYSKDANDDILAVVEQLLAL</sequence>
<dbReference type="Pfam" id="PF05773">
    <property type="entry name" value="RWD"/>
    <property type="match status" value="1"/>
</dbReference>
<dbReference type="Gene3D" id="3.10.110.10">
    <property type="entry name" value="Ubiquitin Conjugating Enzyme"/>
    <property type="match status" value="1"/>
</dbReference>
<dbReference type="Pfam" id="PF26026">
    <property type="entry name" value="RNA_hel_CTD"/>
    <property type="match status" value="1"/>
</dbReference>
<keyword evidence="10" id="KW-1185">Reference proteome</keyword>
<dbReference type="PROSITE" id="PS50908">
    <property type="entry name" value="RWD"/>
    <property type="match status" value="1"/>
</dbReference>
<dbReference type="Pfam" id="PF24385">
    <property type="entry name" value="DSRM_DHX29"/>
    <property type="match status" value="1"/>
</dbReference>
<dbReference type="GO" id="GO:0005524">
    <property type="term" value="F:ATP binding"/>
    <property type="evidence" value="ECO:0007669"/>
    <property type="project" value="UniProtKB-KW"/>
</dbReference>
<dbReference type="EMBL" id="CP000496">
    <property type="protein sequence ID" value="ABN65159.2"/>
    <property type="molecule type" value="Genomic_DNA"/>
</dbReference>
<feature type="domain" description="Helicase C-terminal" evidence="8">
    <location>
        <begin position="829"/>
        <end position="999"/>
    </location>
</feature>
<dbReference type="InParanoid" id="A3LQ67"/>
<reference evidence="9 10" key="1">
    <citation type="journal article" date="2007" name="Nat. Biotechnol.">
        <title>Genome sequence of the lignocellulose-bioconverting and xylose-fermenting yeast Pichia stipitis.</title>
        <authorList>
            <person name="Jeffries T.W."/>
            <person name="Grigoriev I.V."/>
            <person name="Grimwood J."/>
            <person name="Laplaza J.M."/>
            <person name="Aerts A."/>
            <person name="Salamov A."/>
            <person name="Schmutz J."/>
            <person name="Lindquist E."/>
            <person name="Dehal P."/>
            <person name="Shapiro H."/>
            <person name="Jin Y.S."/>
            <person name="Passoth V."/>
            <person name="Richardson P.M."/>
        </authorList>
    </citation>
    <scope>NUCLEOTIDE SEQUENCE [LARGE SCALE GENOMIC DNA]</scope>
    <source>
        <strain evidence="10">ATCC 58785 / CBS 6054 / NBRC 10063 / NRRL Y-11545</strain>
    </source>
</reference>
<dbReference type="Gene3D" id="1.20.120.1080">
    <property type="match status" value="1"/>
</dbReference>
<dbReference type="SUPFAM" id="SSF52540">
    <property type="entry name" value="P-loop containing nucleoside triphosphate hydrolases"/>
    <property type="match status" value="1"/>
</dbReference>
<dbReference type="SUPFAM" id="SSF54768">
    <property type="entry name" value="dsRNA-binding domain-like"/>
    <property type="match status" value="1"/>
</dbReference>
<dbReference type="SMART" id="SM00490">
    <property type="entry name" value="HELICc"/>
    <property type="match status" value="1"/>
</dbReference>
<dbReference type="KEGG" id="pic:PICST_81358"/>
<evidence type="ECO:0000256" key="5">
    <source>
        <dbReference type="SAM" id="MobiDB-lite"/>
    </source>
</evidence>
<organism evidence="9 10">
    <name type="scientific">Scheffersomyces stipitis (strain ATCC 58785 / CBS 6054 / NBRC 10063 / NRRL Y-11545)</name>
    <name type="common">Yeast</name>
    <name type="synonym">Pichia stipitis</name>
    <dbReference type="NCBI Taxonomy" id="322104"/>
    <lineage>
        <taxon>Eukaryota</taxon>
        <taxon>Fungi</taxon>
        <taxon>Dikarya</taxon>
        <taxon>Ascomycota</taxon>
        <taxon>Saccharomycotina</taxon>
        <taxon>Pichiomycetes</taxon>
        <taxon>Debaryomycetaceae</taxon>
        <taxon>Scheffersomyces</taxon>
    </lineage>
</organism>
<dbReference type="SUPFAM" id="SSF54495">
    <property type="entry name" value="UBC-like"/>
    <property type="match status" value="1"/>
</dbReference>
<evidence type="ECO:0000256" key="3">
    <source>
        <dbReference type="ARBA" id="ARBA00022806"/>
    </source>
</evidence>
<dbReference type="GO" id="GO:0003723">
    <property type="term" value="F:RNA binding"/>
    <property type="evidence" value="ECO:0007669"/>
    <property type="project" value="TreeGrafter"/>
</dbReference>
<proteinExistence type="predicted"/>
<dbReference type="PANTHER" id="PTHR18934:SF267">
    <property type="entry name" value="ATP-DEPENDENT RNA HELICASE YLR419W-RELATED"/>
    <property type="match status" value="1"/>
</dbReference>
<dbReference type="PROSITE" id="PS51194">
    <property type="entry name" value="HELICASE_CTER"/>
    <property type="match status" value="1"/>
</dbReference>
<dbReference type="GeneID" id="4837241"/>
<keyword evidence="3" id="KW-0347">Helicase</keyword>
<dbReference type="Proteomes" id="UP000002258">
    <property type="component" value="Chromosome 2"/>
</dbReference>
<dbReference type="PANTHER" id="PTHR18934">
    <property type="entry name" value="ATP-DEPENDENT RNA HELICASE"/>
    <property type="match status" value="1"/>
</dbReference>
<dbReference type="STRING" id="322104.A3LQ67"/>
<keyword evidence="2" id="KW-0378">Hydrolase</keyword>
<evidence type="ECO:0008006" key="11">
    <source>
        <dbReference type="Google" id="ProtNLM"/>
    </source>
</evidence>
<dbReference type="RefSeq" id="XP_001383188.2">
    <property type="nucleotide sequence ID" value="XM_001383151.1"/>
</dbReference>
<dbReference type="InterPro" id="IPR056328">
    <property type="entry name" value="DSRM_DHX29"/>
</dbReference>
<evidence type="ECO:0000259" key="7">
    <source>
        <dbReference type="PROSITE" id="PS51192"/>
    </source>
</evidence>
<dbReference type="Pfam" id="PF00270">
    <property type="entry name" value="DEAD"/>
    <property type="match status" value="1"/>
</dbReference>
<feature type="compositionally biased region" description="Polar residues" evidence="5">
    <location>
        <begin position="537"/>
        <end position="552"/>
    </location>
</feature>
<evidence type="ECO:0000259" key="8">
    <source>
        <dbReference type="PROSITE" id="PS51194"/>
    </source>
</evidence>
<dbReference type="InterPro" id="IPR035467">
    <property type="entry name" value="YLR419W-like_UBA"/>
</dbReference>
<name>A3LQ67_PICST</name>
<protein>
    <recommendedName>
        <fullName evidence="11">RNA helicase</fullName>
    </recommendedName>
</protein>
<feature type="domain" description="Helicase ATP-binding" evidence="7">
    <location>
        <begin position="599"/>
        <end position="774"/>
    </location>
</feature>